<keyword evidence="8" id="KW-1133">Transmembrane helix</keyword>
<evidence type="ECO:0000256" key="6">
    <source>
        <dbReference type="ARBA" id="ARBA00048460"/>
    </source>
</evidence>
<dbReference type="EMBL" id="JYDV01000007">
    <property type="protein sequence ID" value="KRZ44039.1"/>
    <property type="molecule type" value="Genomic_DNA"/>
</dbReference>
<comment type="similarity">
    <text evidence="2 7">Belongs to the protein sulfotransferase family.</text>
</comment>
<evidence type="ECO:0000259" key="9">
    <source>
        <dbReference type="PROSITE" id="PS52001"/>
    </source>
</evidence>
<dbReference type="Proteomes" id="UP000054826">
    <property type="component" value="Unassembled WGS sequence"/>
</dbReference>
<keyword evidence="8" id="KW-0472">Membrane</keyword>
<evidence type="ECO:0000256" key="8">
    <source>
        <dbReference type="SAM" id="Phobius"/>
    </source>
</evidence>
<dbReference type="AlphaFoldDB" id="A0A0V1KA43"/>
<comment type="function">
    <text evidence="1 7">Catalyzes the O-sulfation of tyrosine residues within acidic motifs of polypeptides, using 3'-phosphoadenylyl sulfate (PAPS) as cosubstrate.</text>
</comment>
<feature type="transmembrane region" description="Helical" evidence="8">
    <location>
        <begin position="107"/>
        <end position="126"/>
    </location>
</feature>
<dbReference type="InterPro" id="IPR027417">
    <property type="entry name" value="P-loop_NTPase"/>
</dbReference>
<comment type="caution">
    <text evidence="10">The sequence shown here is derived from an EMBL/GenBank/DDBJ whole genome shotgun (WGS) entry which is preliminary data.</text>
</comment>
<dbReference type="EC" id="2.8.2.20" evidence="7"/>
<evidence type="ECO:0000313" key="10">
    <source>
        <dbReference type="EMBL" id="KRZ44039.1"/>
    </source>
</evidence>
<dbReference type="GO" id="GO:0008476">
    <property type="term" value="F:protein-tyrosine sulfotransferase activity"/>
    <property type="evidence" value="ECO:0007669"/>
    <property type="project" value="UniProtKB-EC"/>
</dbReference>
<dbReference type="PANTHER" id="PTHR12788">
    <property type="entry name" value="PROTEIN-TYROSINE SULFOTRANSFERASE 2"/>
    <property type="match status" value="1"/>
</dbReference>
<comment type="catalytic activity">
    <reaction evidence="6 7">
        <text>L-tyrosyl-[protein] + 3'-phosphoadenylyl sulfate = O-sulfo-L-tyrosine-[protein] + adenosine 3',5'-bisphosphate + H(+)</text>
        <dbReference type="Rhea" id="RHEA:16801"/>
        <dbReference type="Rhea" id="RHEA-COMP:10136"/>
        <dbReference type="Rhea" id="RHEA-COMP:11688"/>
        <dbReference type="ChEBI" id="CHEBI:15378"/>
        <dbReference type="ChEBI" id="CHEBI:46858"/>
        <dbReference type="ChEBI" id="CHEBI:58339"/>
        <dbReference type="ChEBI" id="CHEBI:58343"/>
        <dbReference type="ChEBI" id="CHEBI:65286"/>
        <dbReference type="EC" id="2.8.2.20"/>
    </reaction>
</comment>
<sequence>LIRIAKQHNSPSVYVAFEKPLGICRCAGQFSGLDDRLDVPLCCTISATTFMRQNCEATKFAACTSPAIEIAFCFAIVDQEVLPSIKIRKTTTTTLCEVWMRRGLHRLFLLIALPVGLLCLIAYELLLGSGGSCSQSVVPSTLKAVDSFSGSTSQVQRSSTFGNFSYDNTLPLIFIGGFPRSGTTLIRAMLDAHPDIRCGEETRLLPRILGMRAHWKNEKVEWRRLIEAGVDDEVIDAAVSAFIMEVIVRHGPLAPRLCDKDPFLMKFAVYLSELFPNAKFVFMIRDGRAAVHSMITRRVTIGGFDLTDIRQCLTKWSLSVAQMYNECYNIGAKRCFPMYYEQLVLNPEKWLRELLTFLEVPWSDHVLNHEKYIGREISLSKSERSTDQVMKPVYTSSLDSWVGKFPEDILKDMPKIAPMLDFLGYDPKVYKPDYGKTGEFITRKLNLFNGTESFKQWLKKVIDGMKPAALLVDEIRIMSSMDNLKNSHIVGGEIKCETSLGHTMEGEVAAFDRQLNYVALKTTMVSGKCCIQLVNLDNVKNVKVLKEGTMECDMANLPALNFLKIEKRKQEEKERKSRSICPPSTSMDGRRLFISIRKTIDDICWEDDCILIFQHVIITPPYSVENIQLKKNDGSTKAQSALQHVKKIVDKFWRTKEATTYDLTKKMSTLGMQDTASK</sequence>
<feature type="domain" description="AD" evidence="9">
    <location>
        <begin position="558"/>
        <end position="657"/>
    </location>
</feature>
<dbReference type="InterPro" id="IPR019181">
    <property type="entry name" value="LSM12_ABD"/>
</dbReference>
<keyword evidence="5" id="KW-0325">Glycoprotein</keyword>
<dbReference type="InterPro" id="IPR048478">
    <property type="entry name" value="LSM12_LSM"/>
</dbReference>
<feature type="non-terminal residue" evidence="10">
    <location>
        <position position="1"/>
    </location>
</feature>
<keyword evidence="4" id="KW-1015">Disulfide bond</keyword>
<keyword evidence="3 7" id="KW-0808">Transferase</keyword>
<organism evidence="10 11">
    <name type="scientific">Trichinella pseudospiralis</name>
    <name type="common">Parasitic roundworm</name>
    <dbReference type="NCBI Taxonomy" id="6337"/>
    <lineage>
        <taxon>Eukaryota</taxon>
        <taxon>Metazoa</taxon>
        <taxon>Ecdysozoa</taxon>
        <taxon>Nematoda</taxon>
        <taxon>Enoplea</taxon>
        <taxon>Dorylaimia</taxon>
        <taxon>Trichinellida</taxon>
        <taxon>Trichinellidae</taxon>
        <taxon>Trichinella</taxon>
    </lineage>
</organism>
<proteinExistence type="inferred from homology"/>
<name>A0A0V1KA43_TRIPS</name>
<dbReference type="InterPro" id="IPR026634">
    <property type="entry name" value="TPST-like"/>
</dbReference>
<dbReference type="PROSITE" id="PS52001">
    <property type="entry name" value="AD"/>
    <property type="match status" value="1"/>
</dbReference>
<dbReference type="GO" id="GO:0005794">
    <property type="term" value="C:Golgi apparatus"/>
    <property type="evidence" value="ECO:0007669"/>
    <property type="project" value="TreeGrafter"/>
</dbReference>
<evidence type="ECO:0000313" key="11">
    <source>
        <dbReference type="Proteomes" id="UP000054826"/>
    </source>
</evidence>
<evidence type="ECO:0000256" key="1">
    <source>
        <dbReference type="ARBA" id="ARBA00003886"/>
    </source>
</evidence>
<dbReference type="FunFam" id="3.40.50.300:FF:002853">
    <property type="entry name" value="Protein-tyrosine sulfotransferase"/>
    <property type="match status" value="1"/>
</dbReference>
<dbReference type="SMART" id="SM00995">
    <property type="entry name" value="AD"/>
    <property type="match status" value="1"/>
</dbReference>
<dbReference type="SUPFAM" id="SSF52540">
    <property type="entry name" value="P-loop containing nucleoside triphosphate hydrolases"/>
    <property type="match status" value="1"/>
</dbReference>
<protein>
    <recommendedName>
        <fullName evidence="7">Protein-tyrosine sulfotransferase</fullName>
        <ecNumber evidence="7">2.8.2.20</ecNumber>
    </recommendedName>
</protein>
<reference evidence="10 11" key="1">
    <citation type="submission" date="2015-01" db="EMBL/GenBank/DDBJ databases">
        <title>Evolution of Trichinella species and genotypes.</title>
        <authorList>
            <person name="Korhonen P.K."/>
            <person name="Edoardo P."/>
            <person name="Giuseppe L.R."/>
            <person name="Gasser R.B."/>
        </authorList>
    </citation>
    <scope>NUCLEOTIDE SEQUENCE [LARGE SCALE GENOMIC DNA]</scope>
    <source>
        <strain evidence="10">ISS176</strain>
    </source>
</reference>
<accession>A0A0V1KA43</accession>
<keyword evidence="8" id="KW-0812">Transmembrane</keyword>
<dbReference type="Gene3D" id="3.40.50.300">
    <property type="entry name" value="P-loop containing nucleotide triphosphate hydrolases"/>
    <property type="match status" value="1"/>
</dbReference>
<evidence type="ECO:0000256" key="3">
    <source>
        <dbReference type="ARBA" id="ARBA00022679"/>
    </source>
</evidence>
<gene>
    <name evidence="10" type="primary">tpst-1</name>
    <name evidence="10" type="ORF">T4C_3685</name>
</gene>
<evidence type="ECO:0000256" key="5">
    <source>
        <dbReference type="ARBA" id="ARBA00023180"/>
    </source>
</evidence>
<evidence type="ECO:0000256" key="2">
    <source>
        <dbReference type="ARBA" id="ARBA00009988"/>
    </source>
</evidence>
<feature type="non-terminal residue" evidence="10">
    <location>
        <position position="678"/>
    </location>
</feature>
<dbReference type="InterPro" id="IPR047574">
    <property type="entry name" value="AD"/>
</dbReference>
<evidence type="ECO:0000256" key="7">
    <source>
        <dbReference type="RuleBase" id="RU365018"/>
    </source>
</evidence>
<dbReference type="Pfam" id="PF09793">
    <property type="entry name" value="AD"/>
    <property type="match status" value="1"/>
</dbReference>
<dbReference type="Pfam" id="PF21166">
    <property type="entry name" value="LSM12_LSM"/>
    <property type="match status" value="1"/>
</dbReference>
<dbReference type="PANTHER" id="PTHR12788:SF10">
    <property type="entry name" value="PROTEIN-TYROSINE SULFOTRANSFERASE"/>
    <property type="match status" value="1"/>
</dbReference>
<dbReference type="Pfam" id="PF13469">
    <property type="entry name" value="Sulfotransfer_3"/>
    <property type="match status" value="1"/>
</dbReference>
<evidence type="ECO:0000256" key="4">
    <source>
        <dbReference type="ARBA" id="ARBA00023157"/>
    </source>
</evidence>